<dbReference type="InterPro" id="IPR052728">
    <property type="entry name" value="O2_lipid_transport_reg"/>
</dbReference>
<feature type="transmembrane region" description="Helical" evidence="1">
    <location>
        <begin position="553"/>
        <end position="575"/>
    </location>
</feature>
<feature type="transmembrane region" description="Helical" evidence="1">
    <location>
        <begin position="595"/>
        <end position="620"/>
    </location>
</feature>
<protein>
    <submittedName>
        <fullName evidence="5">Nose resistant to fluoxetine protein 6-like</fullName>
    </submittedName>
</protein>
<feature type="transmembrane region" description="Helical" evidence="1">
    <location>
        <begin position="378"/>
        <end position="398"/>
    </location>
</feature>
<dbReference type="SMART" id="SM00703">
    <property type="entry name" value="NRF"/>
    <property type="match status" value="1"/>
</dbReference>
<feature type="transmembrane region" description="Helical" evidence="1">
    <location>
        <begin position="456"/>
        <end position="473"/>
    </location>
</feature>
<feature type="transmembrane region" description="Helical" evidence="1">
    <location>
        <begin position="276"/>
        <end position="296"/>
    </location>
</feature>
<evidence type="ECO:0000313" key="4">
    <source>
        <dbReference type="Proteomes" id="UP000694865"/>
    </source>
</evidence>
<dbReference type="InterPro" id="IPR002656">
    <property type="entry name" value="Acyl_transf_3_dom"/>
</dbReference>
<organism evidence="4 5">
    <name type="scientific">Saccoglossus kowalevskii</name>
    <name type="common">Acorn worm</name>
    <dbReference type="NCBI Taxonomy" id="10224"/>
    <lineage>
        <taxon>Eukaryota</taxon>
        <taxon>Metazoa</taxon>
        <taxon>Hemichordata</taxon>
        <taxon>Enteropneusta</taxon>
        <taxon>Harrimaniidae</taxon>
        <taxon>Saccoglossus</taxon>
    </lineage>
</organism>
<evidence type="ECO:0000259" key="3">
    <source>
        <dbReference type="SMART" id="SM00703"/>
    </source>
</evidence>
<sequence>MAHSIVRLLFLSDIFCLICLSESYDASANAVNAGQSLSAITNVFVREIPTVLTNLSSRNCSGVSACEASAVCLNDTISSVRDYEAGKVYARQMFYSFGEISPEAEFTLNYKFLGNFDLCRDADPKKDGGLFSSKYCLMTMQSTSRGRMEVGVCFPNSCTDGDIAFIIFQATAIANVTSDGVAAEVSCAREYPYYYGAVIALFLCIILGIVLLLATSYDVWLKRYHVTSATSRVKTHDGQTNTGANQTNDLNSRCDNPNYILDVVLNRLSAQIYLNGYLAVDTFFVIGGMLVTYITLKHLDRNDGKLNWLLFLFHRVWRLTPVYMFVLMLWSTLVIHTGIGPRWHQLEYGITACQQYWWTNLLYINNFLHYLSQCMPWTWYLALDMQFHIVAPLFLITLHKRWKWGIGILASFCLISIITTATISSIIGHSADLMTTPYNNKVIYNPIGGWLYDKPYYRIQAYVVGIVLGFILYKTKNKNIEINKYVNVVLWMASVAAGLIIVLGLYSTTQGHLLPQAVAVLYVTFSKLVYGSAVAWVIFACHKGYGGPINQVLSWKLWIPLSRLTYCVYLIHPVMISTHNAKREVLMHYTDEEMIYFYIGVVSLSYMAAIALSLCIELPLAEVEKTILKKFTKKPKTSQKKPEVFYL</sequence>
<keyword evidence="4" id="KW-1185">Reference proteome</keyword>
<dbReference type="Pfam" id="PF20146">
    <property type="entry name" value="NRF"/>
    <property type="match status" value="1"/>
</dbReference>
<feature type="transmembrane region" description="Helical" evidence="1">
    <location>
        <begin position="485"/>
        <end position="507"/>
    </location>
</feature>
<keyword evidence="1" id="KW-1133">Transmembrane helix</keyword>
<evidence type="ECO:0000313" key="5">
    <source>
        <dbReference type="RefSeq" id="XP_006818636.1"/>
    </source>
</evidence>
<dbReference type="InterPro" id="IPR006621">
    <property type="entry name" value="Nose-resist-to-fluoxetine_N"/>
</dbReference>
<dbReference type="GeneID" id="102801945"/>
<gene>
    <name evidence="5" type="primary">LOC102801945</name>
</gene>
<keyword evidence="2" id="KW-0732">Signal</keyword>
<feature type="signal peptide" evidence="2">
    <location>
        <begin position="1"/>
        <end position="21"/>
    </location>
</feature>
<reference evidence="5" key="1">
    <citation type="submission" date="2025-08" db="UniProtKB">
        <authorList>
            <consortium name="RefSeq"/>
        </authorList>
    </citation>
    <scope>IDENTIFICATION</scope>
    <source>
        <tissue evidence="5">Testes</tissue>
    </source>
</reference>
<proteinExistence type="predicted"/>
<dbReference type="Pfam" id="PF01757">
    <property type="entry name" value="Acyl_transf_3"/>
    <property type="match status" value="1"/>
</dbReference>
<feature type="transmembrane region" description="Helical" evidence="1">
    <location>
        <begin position="519"/>
        <end position="541"/>
    </location>
</feature>
<feature type="transmembrane region" description="Helical" evidence="1">
    <location>
        <begin position="405"/>
        <end position="427"/>
    </location>
</feature>
<feature type="transmembrane region" description="Helical" evidence="1">
    <location>
        <begin position="316"/>
        <end position="335"/>
    </location>
</feature>
<feature type="chain" id="PRO_5045114627" evidence="2">
    <location>
        <begin position="22"/>
        <end position="647"/>
    </location>
</feature>
<accession>A0ABM0MF45</accession>
<dbReference type="RefSeq" id="XP_006818636.1">
    <property type="nucleotide sequence ID" value="XM_006818573.1"/>
</dbReference>
<feature type="domain" description="Nose resistant-to-fluoxetine protein N-terminal" evidence="3">
    <location>
        <begin position="69"/>
        <end position="184"/>
    </location>
</feature>
<keyword evidence="1" id="KW-0472">Membrane</keyword>
<feature type="transmembrane region" description="Helical" evidence="1">
    <location>
        <begin position="193"/>
        <end position="214"/>
    </location>
</feature>
<name>A0ABM0MF45_SACKO</name>
<keyword evidence="1" id="KW-0812">Transmembrane</keyword>
<dbReference type="PANTHER" id="PTHR11161:SF0">
    <property type="entry name" value="O-ACYLTRANSFERASE LIKE PROTEIN"/>
    <property type="match status" value="1"/>
</dbReference>
<evidence type="ECO:0000256" key="1">
    <source>
        <dbReference type="SAM" id="Phobius"/>
    </source>
</evidence>
<evidence type="ECO:0000256" key="2">
    <source>
        <dbReference type="SAM" id="SignalP"/>
    </source>
</evidence>
<dbReference type="Proteomes" id="UP000694865">
    <property type="component" value="Unplaced"/>
</dbReference>
<dbReference type="PANTHER" id="PTHR11161">
    <property type="entry name" value="O-ACYLTRANSFERASE"/>
    <property type="match status" value="1"/>
</dbReference>